<feature type="active site" description="Proton acceptor" evidence="3">
    <location>
        <position position="188"/>
    </location>
</feature>
<dbReference type="AlphaFoldDB" id="A0A543ERU3"/>
<dbReference type="Gene3D" id="3.90.1150.10">
    <property type="entry name" value="Aspartate Aminotransferase, domain 1"/>
    <property type="match status" value="1"/>
</dbReference>
<dbReference type="PANTHER" id="PTHR30244">
    <property type="entry name" value="TRANSAMINASE"/>
    <property type="match status" value="1"/>
</dbReference>
<evidence type="ECO:0000256" key="5">
    <source>
        <dbReference type="RuleBase" id="RU004508"/>
    </source>
</evidence>
<accession>A0A543ERU3</accession>
<comment type="similarity">
    <text evidence="2 5">Belongs to the DegT/DnrJ/EryC1 family.</text>
</comment>
<evidence type="ECO:0000256" key="4">
    <source>
        <dbReference type="PIRSR" id="PIRSR000390-2"/>
    </source>
</evidence>
<dbReference type="Pfam" id="PF01041">
    <property type="entry name" value="DegT_DnrJ_EryC1"/>
    <property type="match status" value="1"/>
</dbReference>
<dbReference type="Proteomes" id="UP000320235">
    <property type="component" value="Unassembled WGS sequence"/>
</dbReference>
<feature type="modified residue" description="N6-(pyridoxal phosphate)lysine" evidence="4">
    <location>
        <position position="188"/>
    </location>
</feature>
<dbReference type="InterPro" id="IPR015422">
    <property type="entry name" value="PyrdxlP-dep_Trfase_small"/>
</dbReference>
<dbReference type="GO" id="GO:0030170">
    <property type="term" value="F:pyridoxal phosphate binding"/>
    <property type="evidence" value="ECO:0007669"/>
    <property type="project" value="TreeGrafter"/>
</dbReference>
<dbReference type="OrthoDB" id="9804264at2"/>
<evidence type="ECO:0000256" key="2">
    <source>
        <dbReference type="ARBA" id="ARBA00037999"/>
    </source>
</evidence>
<keyword evidence="1 4" id="KW-0663">Pyridoxal phosphate</keyword>
<proteinExistence type="inferred from homology"/>
<dbReference type="InterPro" id="IPR000653">
    <property type="entry name" value="DegT/StrS_aminotransferase"/>
</dbReference>
<dbReference type="CDD" id="cd00616">
    <property type="entry name" value="AHBA_syn"/>
    <property type="match status" value="1"/>
</dbReference>
<dbReference type="PIRSF" id="PIRSF000390">
    <property type="entry name" value="PLP_StrS"/>
    <property type="match status" value="1"/>
</dbReference>
<keyword evidence="7" id="KW-1185">Reference proteome</keyword>
<name>A0A543ERU3_9MICO</name>
<dbReference type="InterPro" id="IPR015424">
    <property type="entry name" value="PyrdxlP-dep_Trfase"/>
</dbReference>
<dbReference type="SUPFAM" id="SSF53383">
    <property type="entry name" value="PLP-dependent transferases"/>
    <property type="match status" value="1"/>
</dbReference>
<dbReference type="InterPro" id="IPR015421">
    <property type="entry name" value="PyrdxlP-dep_Trfase_major"/>
</dbReference>
<evidence type="ECO:0000256" key="3">
    <source>
        <dbReference type="PIRSR" id="PIRSR000390-1"/>
    </source>
</evidence>
<sequence>MTVRRTVPFVDLGWQTRRIREETDAAIARVIDDSAFILGAAAEDFERAFADYCGVRHCLGVGNGTDALELALEAAGVGDGDEVILPANTFAATAEAVTRVGAQPVLVDCTDDYLISVEGVADALTSRTRVVAAVHLYGQAAPVEVLRDVVGEDVLILEDAAQSQGARRNGMRAGGLGDISGTSFYPGKNLGAFGDAGAVLTDDAALFDTVRKLRNHGGAAKYEHSLVGRNSRLDGIQGAVLSAKLAHLDEWNQLRRDAADRYAELLGRDERVQLPLVAEGNEHVFHLYVVRVPERDRVLAGLADAGIGAGIHYPAPVHLLPAFGFLGRGSGSLPRAEQHAREIVSLPMYPGITADDQQYVAETLLSVL</sequence>
<dbReference type="GO" id="GO:0000271">
    <property type="term" value="P:polysaccharide biosynthetic process"/>
    <property type="evidence" value="ECO:0007669"/>
    <property type="project" value="TreeGrafter"/>
</dbReference>
<reference evidence="6 7" key="1">
    <citation type="submission" date="2019-06" db="EMBL/GenBank/DDBJ databases">
        <title>Sequencing the genomes of 1000 actinobacteria strains.</title>
        <authorList>
            <person name="Klenk H.-P."/>
        </authorList>
    </citation>
    <scope>NUCLEOTIDE SEQUENCE [LARGE SCALE GENOMIC DNA]</scope>
    <source>
        <strain evidence="6 7">DSM 105492</strain>
    </source>
</reference>
<comment type="caution">
    <text evidence="6">The sequence shown here is derived from an EMBL/GenBank/DDBJ whole genome shotgun (WGS) entry which is preliminary data.</text>
</comment>
<evidence type="ECO:0000313" key="7">
    <source>
        <dbReference type="Proteomes" id="UP000320235"/>
    </source>
</evidence>
<evidence type="ECO:0000256" key="1">
    <source>
        <dbReference type="ARBA" id="ARBA00022898"/>
    </source>
</evidence>
<evidence type="ECO:0000313" key="6">
    <source>
        <dbReference type="EMBL" id="TQM24291.1"/>
    </source>
</evidence>
<dbReference type="PANTHER" id="PTHR30244:SF36">
    <property type="entry name" value="3-OXO-GLUCOSE-6-PHOSPHATE:GLUTAMATE AMINOTRANSFERASE"/>
    <property type="match status" value="1"/>
</dbReference>
<organism evidence="6 7">
    <name type="scientific">Microbacterium kyungheense</name>
    <dbReference type="NCBI Taxonomy" id="1263636"/>
    <lineage>
        <taxon>Bacteria</taxon>
        <taxon>Bacillati</taxon>
        <taxon>Actinomycetota</taxon>
        <taxon>Actinomycetes</taxon>
        <taxon>Micrococcales</taxon>
        <taxon>Microbacteriaceae</taxon>
        <taxon>Microbacterium</taxon>
    </lineage>
</organism>
<dbReference type="EMBL" id="VFPE01000004">
    <property type="protein sequence ID" value="TQM24291.1"/>
    <property type="molecule type" value="Genomic_DNA"/>
</dbReference>
<protein>
    <submittedName>
        <fullName evidence="6">dTDP-4-amino-4,6-dideoxygalactose transaminase</fullName>
    </submittedName>
</protein>
<dbReference type="Gene3D" id="3.40.640.10">
    <property type="entry name" value="Type I PLP-dependent aspartate aminotransferase-like (Major domain)"/>
    <property type="match status" value="1"/>
</dbReference>
<dbReference type="GO" id="GO:0008483">
    <property type="term" value="F:transaminase activity"/>
    <property type="evidence" value="ECO:0007669"/>
    <property type="project" value="TreeGrafter"/>
</dbReference>
<dbReference type="RefSeq" id="WP_141895306.1">
    <property type="nucleotide sequence ID" value="NZ_BAABLH010000016.1"/>
</dbReference>
<gene>
    <name evidence="6" type="ORF">FB391_2804</name>
</gene>